<dbReference type="InterPro" id="IPR022712">
    <property type="entry name" value="Beta_Casp"/>
</dbReference>
<protein>
    <submittedName>
        <fullName evidence="4">Metallo-beta-lactamase family protein</fullName>
    </submittedName>
</protein>
<dbReference type="RefSeq" id="WP_090368468.1">
    <property type="nucleotide sequence ID" value="NZ_FNEM01000030.1"/>
</dbReference>
<dbReference type="EMBL" id="FNEM01000030">
    <property type="protein sequence ID" value="SDK38906.1"/>
    <property type="molecule type" value="Genomic_DNA"/>
</dbReference>
<dbReference type="InterPro" id="IPR011108">
    <property type="entry name" value="RMMBL"/>
</dbReference>
<dbReference type="PROSITE" id="PS51257">
    <property type="entry name" value="PROKAR_LIPOPROTEIN"/>
    <property type="match status" value="1"/>
</dbReference>
<dbReference type="GO" id="GO:0016787">
    <property type="term" value="F:hydrolase activity"/>
    <property type="evidence" value="ECO:0007669"/>
    <property type="project" value="UniProtKB-KW"/>
</dbReference>
<evidence type="ECO:0000259" key="3">
    <source>
        <dbReference type="SMART" id="SM01027"/>
    </source>
</evidence>
<dbReference type="CDD" id="cd16295">
    <property type="entry name" value="TTHA0252-CPSF-like_MBL-fold"/>
    <property type="match status" value="1"/>
</dbReference>
<dbReference type="AlphaFoldDB" id="A0A1G9BHA3"/>
<proteinExistence type="predicted"/>
<dbReference type="Gene3D" id="3.40.50.10890">
    <property type="match status" value="1"/>
</dbReference>
<name>A0A1G9BHA3_9GAMM</name>
<dbReference type="Proteomes" id="UP000199527">
    <property type="component" value="Unassembled WGS sequence"/>
</dbReference>
<evidence type="ECO:0000256" key="1">
    <source>
        <dbReference type="ARBA" id="ARBA00022801"/>
    </source>
</evidence>
<dbReference type="SMART" id="SM00849">
    <property type="entry name" value="Lactamase_B"/>
    <property type="match status" value="1"/>
</dbReference>
<dbReference type="PANTHER" id="PTHR11203">
    <property type="entry name" value="CLEAVAGE AND POLYADENYLATION SPECIFICITY FACTOR FAMILY MEMBER"/>
    <property type="match status" value="1"/>
</dbReference>
<dbReference type="Pfam" id="PF10996">
    <property type="entry name" value="Beta-Casp"/>
    <property type="match status" value="1"/>
</dbReference>
<keyword evidence="1" id="KW-0378">Hydrolase</keyword>
<evidence type="ECO:0000313" key="5">
    <source>
        <dbReference type="Proteomes" id="UP000199527"/>
    </source>
</evidence>
<keyword evidence="5" id="KW-1185">Reference proteome</keyword>
<dbReference type="SMART" id="SM01027">
    <property type="entry name" value="Beta-Casp"/>
    <property type="match status" value="1"/>
</dbReference>
<evidence type="ECO:0000259" key="2">
    <source>
        <dbReference type="SMART" id="SM00849"/>
    </source>
</evidence>
<dbReference type="PANTHER" id="PTHR11203:SF37">
    <property type="entry name" value="INTEGRATOR COMPLEX SUBUNIT 11"/>
    <property type="match status" value="1"/>
</dbReference>
<feature type="domain" description="Beta-Casp" evidence="3">
    <location>
        <begin position="239"/>
        <end position="372"/>
    </location>
</feature>
<dbReference type="SUPFAM" id="SSF56281">
    <property type="entry name" value="Metallo-hydrolase/oxidoreductase"/>
    <property type="match status" value="1"/>
</dbReference>
<feature type="domain" description="Metallo-beta-lactamase" evidence="2">
    <location>
        <begin position="16"/>
        <end position="234"/>
    </location>
</feature>
<dbReference type="Pfam" id="PF00753">
    <property type="entry name" value="Lactamase_B"/>
    <property type="match status" value="1"/>
</dbReference>
<dbReference type="Pfam" id="PF07521">
    <property type="entry name" value="RMMBL"/>
    <property type="match status" value="1"/>
</dbReference>
<dbReference type="InterPro" id="IPR001279">
    <property type="entry name" value="Metallo-B-lactamas"/>
</dbReference>
<reference evidence="5" key="1">
    <citation type="submission" date="2016-10" db="EMBL/GenBank/DDBJ databases">
        <authorList>
            <person name="Varghese N."/>
            <person name="Submissions S."/>
        </authorList>
    </citation>
    <scope>NUCLEOTIDE SEQUENCE [LARGE SCALE GENOMIC DNA]</scope>
    <source>
        <strain evidence="5">DSM 23317</strain>
    </source>
</reference>
<accession>A0A1G9BHA3</accession>
<dbReference type="InterPro" id="IPR050698">
    <property type="entry name" value="MBL"/>
</dbReference>
<dbReference type="OrthoDB" id="9803916at2"/>
<gene>
    <name evidence="4" type="ORF">SAMN04488540_1302</name>
</gene>
<evidence type="ECO:0000313" key="4">
    <source>
        <dbReference type="EMBL" id="SDK38906.1"/>
    </source>
</evidence>
<dbReference type="InterPro" id="IPR036866">
    <property type="entry name" value="RibonucZ/Hydroxyglut_hydro"/>
</dbReference>
<dbReference type="Gene3D" id="3.60.15.10">
    <property type="entry name" value="Ribonuclease Z/Hydroxyacylglutathione hydrolase-like"/>
    <property type="match status" value="1"/>
</dbReference>
<organism evidence="4 5">
    <name type="scientific">Ferrimonas sediminum</name>
    <dbReference type="NCBI Taxonomy" id="718193"/>
    <lineage>
        <taxon>Bacteria</taxon>
        <taxon>Pseudomonadati</taxon>
        <taxon>Pseudomonadota</taxon>
        <taxon>Gammaproteobacteria</taxon>
        <taxon>Alteromonadales</taxon>
        <taxon>Ferrimonadaceae</taxon>
        <taxon>Ferrimonas</taxon>
    </lineage>
</organism>
<dbReference type="GO" id="GO:0004521">
    <property type="term" value="F:RNA endonuclease activity"/>
    <property type="evidence" value="ECO:0007669"/>
    <property type="project" value="TreeGrafter"/>
</dbReference>
<sequence length="467" mass="51398">MLKLHHHGAASGVTGSCHQLYLDDQHSILVDCGLFQGEDLERRAPGEHHIDFDLSQVQALIVTHCHIDHIGRIPYLLAAGFRGPILCSQASAYLLPLILEDAIKLGFTRDRTLVSRFLEQIRSQLQPLDYHHWHALPAPAVGMVRLRPAGHILGSSIVEVALPNKKRIVFSGDLGCYNTPLLPDPDAPEAADLLVLESTYGNRSHEHRAERSQKLKQILQSTLENRGVTLIPAFSIGRTQELLYEIEDLLHNLNGDQAMAQVPIIVDSPLAAKITTSYRQLQHLWDKEARHKISSNRHPLDFDHLITIDGHRQHQELLNRLQVSAEPAIVIAASGMCSGGRIVNYLKALAPDPRTDIVFVGYQANGTLGRRLQQLNAPTEVEIDGQPTRVEASIHTLSGYSAHADQPDLIRFVASMAFPPKCIRLIHGSPVAQKGLANCLKRTFPGIKVELAATMASAPVKASVSST</sequence>